<feature type="domain" description="Formyl transferase N-terminal" evidence="2">
    <location>
        <begin position="93"/>
        <end position="170"/>
    </location>
</feature>
<dbReference type="InterPro" id="IPR002376">
    <property type="entry name" value="Formyl_transf_N"/>
</dbReference>
<dbReference type="Pfam" id="PF00551">
    <property type="entry name" value="Formyl_trans_N"/>
    <property type="match status" value="1"/>
</dbReference>
<evidence type="ECO:0000259" key="2">
    <source>
        <dbReference type="Pfam" id="PF00551"/>
    </source>
</evidence>
<dbReference type="InterPro" id="IPR036770">
    <property type="entry name" value="Ankyrin_rpt-contain_sf"/>
</dbReference>
<dbReference type="Proteomes" id="UP000264310">
    <property type="component" value="Unassembled WGS sequence"/>
</dbReference>
<proteinExistence type="predicted"/>
<dbReference type="AlphaFoldDB" id="A0A371X340"/>
<reference evidence="3 4" key="1">
    <citation type="submission" date="2018-08" db="EMBL/GenBank/DDBJ databases">
        <title>Fulvimarina sp. 85, whole genome shotgun sequence.</title>
        <authorList>
            <person name="Tuo L."/>
        </authorList>
    </citation>
    <scope>NUCLEOTIDE SEQUENCE [LARGE SCALE GENOMIC DNA]</scope>
    <source>
        <strain evidence="3 4">85</strain>
    </source>
</reference>
<dbReference type="Gene3D" id="1.25.40.20">
    <property type="entry name" value="Ankyrin repeat-containing domain"/>
    <property type="match status" value="1"/>
</dbReference>
<comment type="caution">
    <text evidence="3">The sequence shown here is derived from an EMBL/GenBank/DDBJ whole genome shotgun (WGS) entry which is preliminary data.</text>
</comment>
<accession>A0A371X340</accession>
<name>A0A371X340_9HYPH</name>
<dbReference type="EMBL" id="QURL01000004">
    <property type="protein sequence ID" value="RFC63648.1"/>
    <property type="molecule type" value="Genomic_DNA"/>
</dbReference>
<dbReference type="SUPFAM" id="SSF53328">
    <property type="entry name" value="Formyltransferase"/>
    <property type="match status" value="1"/>
</dbReference>
<dbReference type="SMART" id="SM00248">
    <property type="entry name" value="ANK"/>
    <property type="match status" value="2"/>
</dbReference>
<keyword evidence="4" id="KW-1185">Reference proteome</keyword>
<keyword evidence="1" id="KW-0040">ANK repeat</keyword>
<evidence type="ECO:0000256" key="1">
    <source>
        <dbReference type="PROSITE-ProRule" id="PRU00023"/>
    </source>
</evidence>
<feature type="repeat" description="ANK" evidence="1">
    <location>
        <begin position="310"/>
        <end position="342"/>
    </location>
</feature>
<dbReference type="PROSITE" id="PS50297">
    <property type="entry name" value="ANK_REP_REGION"/>
    <property type="match status" value="1"/>
</dbReference>
<dbReference type="InterPro" id="IPR036477">
    <property type="entry name" value="Formyl_transf_N_sf"/>
</dbReference>
<dbReference type="Gene3D" id="3.40.50.12230">
    <property type="match status" value="1"/>
</dbReference>
<dbReference type="CDD" id="cd08369">
    <property type="entry name" value="FMT_core"/>
    <property type="match status" value="1"/>
</dbReference>
<dbReference type="SUPFAM" id="SSF48403">
    <property type="entry name" value="Ankyrin repeat"/>
    <property type="match status" value="1"/>
</dbReference>
<protein>
    <recommendedName>
        <fullName evidence="2">Formyl transferase N-terminal domain-containing protein</fullName>
    </recommendedName>
</protein>
<dbReference type="Pfam" id="PF12796">
    <property type="entry name" value="Ank_2"/>
    <property type="match status" value="1"/>
</dbReference>
<evidence type="ECO:0000313" key="4">
    <source>
        <dbReference type="Proteomes" id="UP000264310"/>
    </source>
</evidence>
<gene>
    <name evidence="3" type="ORF">DYI37_11635</name>
</gene>
<dbReference type="InterPro" id="IPR002110">
    <property type="entry name" value="Ankyrin_rpt"/>
</dbReference>
<evidence type="ECO:0000313" key="3">
    <source>
        <dbReference type="EMBL" id="RFC63648.1"/>
    </source>
</evidence>
<dbReference type="GO" id="GO:0004479">
    <property type="term" value="F:methionyl-tRNA formyltransferase activity"/>
    <property type="evidence" value="ECO:0007669"/>
    <property type="project" value="TreeGrafter"/>
</dbReference>
<sequence>MSDPKAVCIAGKNRIAIDVLRRVRAAVPAGTTLFAVANRTDDGQDGWQPSFRRYAEAQPDVTLVGFDAVYGMEELLFLSVEFDRLIDPARFATTRLFNIHFSMLPAYKGMYTSCHPILNGDEATGCTLHRIDRGIDTGDIVDQRAIAIEDDLRCSELYLRYLEVGTDLISSNLQDLVAGSETSRSQPAKGSTYYSKASIDYAALVIDLNQTAFRIQRQVNAFHHRAYQLPQMFGEAISQIIIDRRRSTVRPGTIVERSKDEIRFASIDYDCVAVIDRFDTLRKAIADGDAERCRVLISAQPSLLCELSREGWTPLILAAYAGQAEIVSAMLDAGADPNRPNPKGTTPLMYAKDAYLRTGDTDTFRRLLDAGADPFARDMYDKTLADYAPDAAKRLLA</sequence>
<dbReference type="PROSITE" id="PS50088">
    <property type="entry name" value="ANK_REPEAT"/>
    <property type="match status" value="1"/>
</dbReference>
<organism evidence="3 4">
    <name type="scientific">Fulvimarina endophytica</name>
    <dbReference type="NCBI Taxonomy" id="2293836"/>
    <lineage>
        <taxon>Bacteria</taxon>
        <taxon>Pseudomonadati</taxon>
        <taxon>Pseudomonadota</taxon>
        <taxon>Alphaproteobacteria</taxon>
        <taxon>Hyphomicrobiales</taxon>
        <taxon>Aurantimonadaceae</taxon>
        <taxon>Fulvimarina</taxon>
    </lineage>
</organism>
<dbReference type="PANTHER" id="PTHR11138">
    <property type="entry name" value="METHIONYL-TRNA FORMYLTRANSFERASE"/>
    <property type="match status" value="1"/>
</dbReference>
<dbReference type="PANTHER" id="PTHR11138:SF5">
    <property type="entry name" value="METHIONYL-TRNA FORMYLTRANSFERASE, MITOCHONDRIAL"/>
    <property type="match status" value="1"/>
</dbReference>
<dbReference type="RefSeq" id="WP_116683378.1">
    <property type="nucleotide sequence ID" value="NZ_QURL01000004.1"/>
</dbReference>
<dbReference type="OrthoDB" id="5355061at2"/>